<dbReference type="AlphaFoldDB" id="A0A5B7CT98"/>
<protein>
    <submittedName>
        <fullName evidence="2">Uncharacterized protein</fullName>
    </submittedName>
</protein>
<feature type="region of interest" description="Disordered" evidence="1">
    <location>
        <begin position="209"/>
        <end position="237"/>
    </location>
</feature>
<accession>A0A5B7CT98</accession>
<dbReference type="Proteomes" id="UP000324222">
    <property type="component" value="Unassembled WGS sequence"/>
</dbReference>
<sequence>MTHGWVIHTQPNTDRSPAAPPTDHDHKLRVGGKYSRGRGVATPHLRFPAAPGVPRPCPRWQNTRALSGRWRRATCLTGSARPHLRTGQVPHSPLPLLLPRPAGGWGAVSAARTSRDARLYDMSADTPIHSHTYCLLSIIVDLLPARETLATWTRDAGDVQRQHTWAGRGGESVGTEAVLSAWLVQWCAAARGVPGEAVQVCGRREPLNSVSSGGRRNTVPVSVTPEQAGDQCGGRGGARSGVTRDKCGVWARAPVALVMTALWPTCLIDYPGDHVSASKTSFQGSHLGSVGGRSCRLFLQAAPLKARLV</sequence>
<evidence type="ECO:0000313" key="3">
    <source>
        <dbReference type="Proteomes" id="UP000324222"/>
    </source>
</evidence>
<evidence type="ECO:0000256" key="1">
    <source>
        <dbReference type="SAM" id="MobiDB-lite"/>
    </source>
</evidence>
<name>A0A5B7CT98_PORTR</name>
<keyword evidence="3" id="KW-1185">Reference proteome</keyword>
<dbReference type="EMBL" id="VSRR010000127">
    <property type="protein sequence ID" value="MPC10693.1"/>
    <property type="molecule type" value="Genomic_DNA"/>
</dbReference>
<comment type="caution">
    <text evidence="2">The sequence shown here is derived from an EMBL/GenBank/DDBJ whole genome shotgun (WGS) entry which is preliminary data.</text>
</comment>
<feature type="region of interest" description="Disordered" evidence="1">
    <location>
        <begin position="1"/>
        <end position="29"/>
    </location>
</feature>
<gene>
    <name evidence="2" type="ORF">E2C01_003332</name>
</gene>
<organism evidence="2 3">
    <name type="scientific">Portunus trituberculatus</name>
    <name type="common">Swimming crab</name>
    <name type="synonym">Neptunus trituberculatus</name>
    <dbReference type="NCBI Taxonomy" id="210409"/>
    <lineage>
        <taxon>Eukaryota</taxon>
        <taxon>Metazoa</taxon>
        <taxon>Ecdysozoa</taxon>
        <taxon>Arthropoda</taxon>
        <taxon>Crustacea</taxon>
        <taxon>Multicrustacea</taxon>
        <taxon>Malacostraca</taxon>
        <taxon>Eumalacostraca</taxon>
        <taxon>Eucarida</taxon>
        <taxon>Decapoda</taxon>
        <taxon>Pleocyemata</taxon>
        <taxon>Brachyura</taxon>
        <taxon>Eubrachyura</taxon>
        <taxon>Portunoidea</taxon>
        <taxon>Portunidae</taxon>
        <taxon>Portuninae</taxon>
        <taxon>Portunus</taxon>
    </lineage>
</organism>
<proteinExistence type="predicted"/>
<evidence type="ECO:0000313" key="2">
    <source>
        <dbReference type="EMBL" id="MPC10693.1"/>
    </source>
</evidence>
<feature type="compositionally biased region" description="Polar residues" evidence="1">
    <location>
        <begin position="209"/>
        <end position="225"/>
    </location>
</feature>
<reference evidence="2 3" key="1">
    <citation type="submission" date="2019-05" db="EMBL/GenBank/DDBJ databases">
        <title>Another draft genome of Portunus trituberculatus and its Hox gene families provides insights of decapod evolution.</title>
        <authorList>
            <person name="Jeong J.-H."/>
            <person name="Song I."/>
            <person name="Kim S."/>
            <person name="Choi T."/>
            <person name="Kim D."/>
            <person name="Ryu S."/>
            <person name="Kim W."/>
        </authorList>
    </citation>
    <scope>NUCLEOTIDE SEQUENCE [LARGE SCALE GENOMIC DNA]</scope>
    <source>
        <tissue evidence="2">Muscle</tissue>
    </source>
</reference>